<protein>
    <submittedName>
        <fullName evidence="6">4-hydroxy-3-methylbut-2-enyl diphosphate reductase</fullName>
    </submittedName>
</protein>
<dbReference type="PANTHER" id="PTHR30426">
    <property type="entry name" value="4-HYDROXY-3-METHYLBUT-2-ENYL DIPHOSPHATE REDUCTASE"/>
    <property type="match status" value="1"/>
</dbReference>
<keyword evidence="5" id="KW-0411">Iron-sulfur</keyword>
<proteinExistence type="predicted"/>
<reference evidence="6" key="1">
    <citation type="submission" date="2013-08" db="EMBL/GenBank/DDBJ databases">
        <authorList>
            <person name="Mendez C."/>
            <person name="Richter M."/>
            <person name="Ferrer M."/>
            <person name="Sanchez J."/>
        </authorList>
    </citation>
    <scope>NUCLEOTIDE SEQUENCE</scope>
</reference>
<gene>
    <name evidence="6" type="ORF">B1A_17543</name>
</gene>
<sequence length="201" mass="21681">TGAALERDSNTVALGQVVHNARALQELEGRGLREVTGLVEVDSHQVVVTAHGATPELFREAAARGLEVVDTTCPLVRRVQRHAQEMNQAGLAVVVVGNARHSEVQGVVGWAGAGNGSIVEVVASVEEADRLPFRERRGVLCQSTFPQERFREIVERLRLRSGEVEVRDTSCPVVNQRHREAVAAMLDDVDVVLVVGGRGSA</sequence>
<comment type="caution">
    <text evidence="6">The sequence shown here is derived from an EMBL/GenBank/DDBJ whole genome shotgun (WGS) entry which is preliminary data.</text>
</comment>
<dbReference type="EMBL" id="AUZX01012905">
    <property type="protein sequence ID" value="EQD37485.1"/>
    <property type="molecule type" value="Genomic_DNA"/>
</dbReference>
<dbReference type="PANTHER" id="PTHR30426:SF0">
    <property type="entry name" value="4-HYDROXY-3-METHYLBUT-2-ENYL DIPHOSPHATE REDUCTASE"/>
    <property type="match status" value="1"/>
</dbReference>
<dbReference type="Gene3D" id="3.40.50.11270">
    <property type="match status" value="1"/>
</dbReference>
<name>T1A6K6_9ZZZZ</name>
<dbReference type="GO" id="GO:0046872">
    <property type="term" value="F:metal ion binding"/>
    <property type="evidence" value="ECO:0007669"/>
    <property type="project" value="UniProtKB-KW"/>
</dbReference>
<keyword evidence="2" id="KW-0004">4Fe-4S</keyword>
<dbReference type="AlphaFoldDB" id="T1A6K6"/>
<dbReference type="GO" id="GO:0019288">
    <property type="term" value="P:isopentenyl diphosphate biosynthetic process, methylerythritol 4-phosphate pathway"/>
    <property type="evidence" value="ECO:0007669"/>
    <property type="project" value="InterPro"/>
</dbReference>
<dbReference type="GO" id="GO:0051745">
    <property type="term" value="F:4-hydroxy-3-methylbut-2-enyl diphosphate reductase activity"/>
    <property type="evidence" value="ECO:0007669"/>
    <property type="project" value="InterPro"/>
</dbReference>
<dbReference type="Gene3D" id="3.40.1010.20">
    <property type="entry name" value="4-hydroxy-3-methylbut-2-enyl diphosphate reductase, catalytic domain"/>
    <property type="match status" value="1"/>
</dbReference>
<evidence type="ECO:0000256" key="2">
    <source>
        <dbReference type="ARBA" id="ARBA00022485"/>
    </source>
</evidence>
<dbReference type="GO" id="GO:0051539">
    <property type="term" value="F:4 iron, 4 sulfur cluster binding"/>
    <property type="evidence" value="ECO:0007669"/>
    <property type="project" value="UniProtKB-KW"/>
</dbReference>
<keyword evidence="4" id="KW-0408">Iron</keyword>
<organism evidence="6">
    <name type="scientific">mine drainage metagenome</name>
    <dbReference type="NCBI Taxonomy" id="410659"/>
    <lineage>
        <taxon>unclassified sequences</taxon>
        <taxon>metagenomes</taxon>
        <taxon>ecological metagenomes</taxon>
    </lineage>
</organism>
<accession>T1A6K6</accession>
<evidence type="ECO:0000256" key="4">
    <source>
        <dbReference type="ARBA" id="ARBA00023004"/>
    </source>
</evidence>
<dbReference type="Pfam" id="PF02401">
    <property type="entry name" value="LYTB"/>
    <property type="match status" value="1"/>
</dbReference>
<dbReference type="GO" id="GO:0050992">
    <property type="term" value="P:dimethylallyl diphosphate biosynthetic process"/>
    <property type="evidence" value="ECO:0007669"/>
    <property type="project" value="InterPro"/>
</dbReference>
<evidence type="ECO:0000313" key="6">
    <source>
        <dbReference type="EMBL" id="EQD37485.1"/>
    </source>
</evidence>
<feature type="non-terminal residue" evidence="6">
    <location>
        <position position="1"/>
    </location>
</feature>
<reference evidence="6" key="2">
    <citation type="journal article" date="2014" name="ISME J.">
        <title>Microbial stratification in low pH oxic and suboxic macroscopic growths along an acid mine drainage.</title>
        <authorList>
            <person name="Mendez-Garcia C."/>
            <person name="Mesa V."/>
            <person name="Sprenger R.R."/>
            <person name="Richter M."/>
            <person name="Diez M.S."/>
            <person name="Solano J."/>
            <person name="Bargiela R."/>
            <person name="Golyshina O.V."/>
            <person name="Manteca A."/>
            <person name="Ramos J.L."/>
            <person name="Gallego J.R."/>
            <person name="Llorente I."/>
            <person name="Martins Dos Santos V.A."/>
            <person name="Jensen O.N."/>
            <person name="Pelaez A.I."/>
            <person name="Sanchez J."/>
            <person name="Ferrer M."/>
        </authorList>
    </citation>
    <scope>NUCLEOTIDE SEQUENCE</scope>
</reference>
<dbReference type="InterPro" id="IPR003451">
    <property type="entry name" value="LytB/IspH"/>
</dbReference>
<evidence type="ECO:0000256" key="3">
    <source>
        <dbReference type="ARBA" id="ARBA00022723"/>
    </source>
</evidence>
<evidence type="ECO:0000256" key="1">
    <source>
        <dbReference type="ARBA" id="ARBA00001966"/>
    </source>
</evidence>
<feature type="non-terminal residue" evidence="6">
    <location>
        <position position="201"/>
    </location>
</feature>
<comment type="cofactor">
    <cofactor evidence="1">
        <name>[4Fe-4S] cluster</name>
        <dbReference type="ChEBI" id="CHEBI:49883"/>
    </cofactor>
</comment>
<keyword evidence="3" id="KW-0479">Metal-binding</keyword>
<evidence type="ECO:0000256" key="5">
    <source>
        <dbReference type="ARBA" id="ARBA00023014"/>
    </source>
</evidence>